<evidence type="ECO:0000313" key="2">
    <source>
        <dbReference type="Proteomes" id="UP000559182"/>
    </source>
</evidence>
<dbReference type="SUPFAM" id="SSF63829">
    <property type="entry name" value="Calcium-dependent phosphotriesterase"/>
    <property type="match status" value="1"/>
</dbReference>
<gene>
    <name evidence="1" type="ORF">FHU39_002798</name>
</gene>
<keyword evidence="2" id="KW-1185">Reference proteome</keyword>
<protein>
    <submittedName>
        <fullName evidence="1">Uncharacterized protein</fullName>
    </submittedName>
</protein>
<name>A0A839N4V3_9MICO</name>
<dbReference type="PROSITE" id="PS51318">
    <property type="entry name" value="TAT"/>
    <property type="match status" value="1"/>
</dbReference>
<sequence>MTDLTRRALLGGGLGAAALAAETTLSAAPAFAHPAKYNEYYRYFKVGPRGYPMHDTPWAPQGLTNWGRDRLIISYYDARYEGGDWTKRAKSRIVIVHRASLKPIKTLILNTQRHVGGLATTNHFFWVSMDGRLIRYPISRLGAPSGTLIHADHEADIKSKASYAFGQGENVWVGTSTQSQRSTMYRYSVSSGGGLTRREALTTPPRVQGVAVVGNRIVWSTSWGTKDSRLVVWPRHVHYNGAASIGNWITCPPRSEGLAYANGHLHLIYESSADRFRAGTPHVIRSIHHGTMPSLNG</sequence>
<accession>A0A839N4V3</accession>
<dbReference type="AlphaFoldDB" id="A0A839N4V3"/>
<proteinExistence type="predicted"/>
<comment type="caution">
    <text evidence="1">The sequence shown here is derived from an EMBL/GenBank/DDBJ whole genome shotgun (WGS) entry which is preliminary data.</text>
</comment>
<evidence type="ECO:0000313" key="1">
    <source>
        <dbReference type="EMBL" id="MBB2892780.1"/>
    </source>
</evidence>
<dbReference type="EMBL" id="JACHVQ010000002">
    <property type="protein sequence ID" value="MBB2892780.1"/>
    <property type="molecule type" value="Genomic_DNA"/>
</dbReference>
<dbReference type="Proteomes" id="UP000559182">
    <property type="component" value="Unassembled WGS sequence"/>
</dbReference>
<dbReference type="InterPro" id="IPR006311">
    <property type="entry name" value="TAT_signal"/>
</dbReference>
<reference evidence="1 2" key="1">
    <citation type="submission" date="2020-08" db="EMBL/GenBank/DDBJ databases">
        <title>Sequencing the genomes of 1000 actinobacteria strains.</title>
        <authorList>
            <person name="Klenk H.-P."/>
        </authorList>
    </citation>
    <scope>NUCLEOTIDE SEQUENCE [LARGE SCALE GENOMIC DNA]</scope>
    <source>
        <strain evidence="1 2">DSM 105369</strain>
    </source>
</reference>
<dbReference type="RefSeq" id="WP_183321182.1">
    <property type="nucleotide sequence ID" value="NZ_JACHVQ010000002.1"/>
</dbReference>
<organism evidence="1 2">
    <name type="scientific">Flexivirga oryzae</name>
    <dbReference type="NCBI Taxonomy" id="1794944"/>
    <lineage>
        <taxon>Bacteria</taxon>
        <taxon>Bacillati</taxon>
        <taxon>Actinomycetota</taxon>
        <taxon>Actinomycetes</taxon>
        <taxon>Micrococcales</taxon>
        <taxon>Dermacoccaceae</taxon>
        <taxon>Flexivirga</taxon>
    </lineage>
</organism>